<dbReference type="Pfam" id="PF00883">
    <property type="entry name" value="Peptidase_M17"/>
    <property type="match status" value="1"/>
</dbReference>
<dbReference type="PANTHER" id="PTHR11963:SF20">
    <property type="entry name" value="PEPTIDASE B"/>
    <property type="match status" value="1"/>
</dbReference>
<dbReference type="InterPro" id="IPR043472">
    <property type="entry name" value="Macro_dom-like"/>
</dbReference>
<organism evidence="7 8">
    <name type="scientific">Roseateles terrae</name>
    <dbReference type="NCBI Taxonomy" id="431060"/>
    <lineage>
        <taxon>Bacteria</taxon>
        <taxon>Pseudomonadati</taxon>
        <taxon>Pseudomonadota</taxon>
        <taxon>Betaproteobacteria</taxon>
        <taxon>Burkholderiales</taxon>
        <taxon>Sphaerotilaceae</taxon>
        <taxon>Roseateles</taxon>
    </lineage>
</organism>
<evidence type="ECO:0000256" key="5">
    <source>
        <dbReference type="ARBA" id="ARBA00023211"/>
    </source>
</evidence>
<dbReference type="RefSeq" id="WP_088453816.1">
    <property type="nucleotide sequence ID" value="NZ_JACHXO010000009.1"/>
</dbReference>
<dbReference type="InterPro" id="IPR048816">
    <property type="entry name" value="Peptidase_M17_N_1"/>
</dbReference>
<dbReference type="PRINTS" id="PR00481">
    <property type="entry name" value="LAMNOPPTDASE"/>
</dbReference>
<gene>
    <name evidence="7" type="ORF">FHS28_004352</name>
</gene>
<dbReference type="GO" id="GO:0004177">
    <property type="term" value="F:aminopeptidase activity"/>
    <property type="evidence" value="ECO:0007669"/>
    <property type="project" value="UniProtKB-KW"/>
</dbReference>
<accession>A0ABR6GXT8</accession>
<dbReference type="EMBL" id="JACHXO010000009">
    <property type="protein sequence ID" value="MBB3196927.1"/>
    <property type="molecule type" value="Genomic_DNA"/>
</dbReference>
<evidence type="ECO:0000256" key="1">
    <source>
        <dbReference type="ARBA" id="ARBA00009528"/>
    </source>
</evidence>
<evidence type="ECO:0000256" key="2">
    <source>
        <dbReference type="ARBA" id="ARBA00022438"/>
    </source>
</evidence>
<keyword evidence="3" id="KW-0645">Protease</keyword>
<sequence>MNVQFKSSVARATPILALDRAAYQALAPQLPKRTQQWLNTLGFSAAPDTFALVPGEDGKLAQVFAGVAHAAHPYALSALPMALPEGNYTLSPEGLKLQDEAAALSWELGCYAFDLYKARKRAPAQLLVKTSPDGQRGLALATAISAVRDLVNTPAEHMGPEELSRAAAVVGKQHGAKFKEVVGDDLQKKNFPAIHAVGRASTRAPRLIEMNWGSDKHPRLTLVGKGVCFDTGGLDIKPADGMRQMKKDMGGAANVLGLATLIMALKLPVRLQVLIPAVENAIAGNAYRPGDVIKTRAGLHIEIGNTDAEGRVILCDALAYAAEFKPELIIDMATLTGAARIALGAQLPALFARHTDTARDLMDLGFKLDDPMWHMPLWSPYKEGIASSIGDIVNTGRSALAGAINAALFLDAFVPEQQDWLHLDLFAWNDVSRPGRPVGGEAQTIRTLLAYLEERFAA</sequence>
<reference evidence="7 8" key="1">
    <citation type="submission" date="2020-08" db="EMBL/GenBank/DDBJ databases">
        <title>Genomic Encyclopedia of Type Strains, Phase III (KMG-III): the genomes of soil and plant-associated and newly described type strains.</title>
        <authorList>
            <person name="Whitman W."/>
        </authorList>
    </citation>
    <scope>NUCLEOTIDE SEQUENCE [LARGE SCALE GENOMIC DNA]</scope>
    <source>
        <strain evidence="7 8">CECT 7247</strain>
    </source>
</reference>
<comment type="caution">
    <text evidence="7">The sequence shown here is derived from an EMBL/GenBank/DDBJ whole genome shotgun (WGS) entry which is preliminary data.</text>
</comment>
<dbReference type="EC" id="3.4.11.1" evidence="7"/>
<comment type="similarity">
    <text evidence="1">Belongs to the peptidase M17 family.</text>
</comment>
<dbReference type="InterPro" id="IPR000819">
    <property type="entry name" value="Peptidase_M17_C"/>
</dbReference>
<dbReference type="PROSITE" id="PS00631">
    <property type="entry name" value="CYTOSOL_AP"/>
    <property type="match status" value="1"/>
</dbReference>
<keyword evidence="2 7" id="KW-0031">Aminopeptidase</keyword>
<dbReference type="InterPro" id="IPR011356">
    <property type="entry name" value="Leucine_aapep/pepB"/>
</dbReference>
<proteinExistence type="inferred from homology"/>
<dbReference type="Gene3D" id="3.40.220.10">
    <property type="entry name" value="Leucine Aminopeptidase, subunit E, domain 1"/>
    <property type="match status" value="1"/>
</dbReference>
<dbReference type="PANTHER" id="PTHR11963">
    <property type="entry name" value="LEUCINE AMINOPEPTIDASE-RELATED"/>
    <property type="match status" value="1"/>
</dbReference>
<keyword evidence="4 7" id="KW-0378">Hydrolase</keyword>
<evidence type="ECO:0000259" key="6">
    <source>
        <dbReference type="PROSITE" id="PS00631"/>
    </source>
</evidence>
<protein>
    <submittedName>
        <fullName evidence="7">Leucyl aminopeptidase</fullName>
        <ecNumber evidence="7">3.4.11.1</ecNumber>
    </submittedName>
</protein>
<dbReference type="Pfam" id="PF21337">
    <property type="entry name" value="Peptidase_M17_N_1"/>
    <property type="match status" value="1"/>
</dbReference>
<evidence type="ECO:0000256" key="4">
    <source>
        <dbReference type="ARBA" id="ARBA00022801"/>
    </source>
</evidence>
<name>A0ABR6GXT8_9BURK</name>
<dbReference type="CDD" id="cd00433">
    <property type="entry name" value="Peptidase_M17"/>
    <property type="match status" value="1"/>
</dbReference>
<keyword evidence="5" id="KW-0464">Manganese</keyword>
<evidence type="ECO:0000313" key="7">
    <source>
        <dbReference type="EMBL" id="MBB3196927.1"/>
    </source>
</evidence>
<evidence type="ECO:0000256" key="3">
    <source>
        <dbReference type="ARBA" id="ARBA00022670"/>
    </source>
</evidence>
<dbReference type="SUPFAM" id="SSF53187">
    <property type="entry name" value="Zn-dependent exopeptidases"/>
    <property type="match status" value="1"/>
</dbReference>
<evidence type="ECO:0000313" key="8">
    <source>
        <dbReference type="Proteomes" id="UP000574369"/>
    </source>
</evidence>
<feature type="domain" description="Cytosol aminopeptidase" evidence="6">
    <location>
        <begin position="305"/>
        <end position="312"/>
    </location>
</feature>
<keyword evidence="8" id="KW-1185">Reference proteome</keyword>
<dbReference type="Gene3D" id="3.40.630.10">
    <property type="entry name" value="Zn peptidases"/>
    <property type="match status" value="1"/>
</dbReference>
<dbReference type="Proteomes" id="UP000574369">
    <property type="component" value="Unassembled WGS sequence"/>
</dbReference>